<evidence type="ECO:0000313" key="2">
    <source>
        <dbReference type="Proteomes" id="UP000286598"/>
    </source>
</evidence>
<comment type="caution">
    <text evidence="1">The sequence shown here is derived from an EMBL/GenBank/DDBJ whole genome shotgun (WGS) entry which is preliminary data.</text>
</comment>
<dbReference type="AlphaFoldDB" id="A0A3R6IUM6"/>
<reference evidence="1 2" key="1">
    <citation type="submission" date="2018-08" db="EMBL/GenBank/DDBJ databases">
        <title>A genome reference for cultivated species of the human gut microbiota.</title>
        <authorList>
            <person name="Zou Y."/>
            <person name="Xue W."/>
            <person name="Luo G."/>
        </authorList>
    </citation>
    <scope>NUCLEOTIDE SEQUENCE [LARGE SCALE GENOMIC DNA]</scope>
    <source>
        <strain evidence="1 2">AF42-9</strain>
    </source>
</reference>
<gene>
    <name evidence="1" type="ORF">DW060_05610</name>
</gene>
<name>A0A3R6IUM6_9BACT</name>
<accession>A0A3R6IUM6</accession>
<evidence type="ECO:0000313" key="1">
    <source>
        <dbReference type="EMBL" id="RHK51085.1"/>
    </source>
</evidence>
<dbReference type="Proteomes" id="UP000286598">
    <property type="component" value="Unassembled WGS sequence"/>
</dbReference>
<proteinExistence type="predicted"/>
<dbReference type="EMBL" id="QRNO01000021">
    <property type="protein sequence ID" value="RHK51085.1"/>
    <property type="molecule type" value="Genomic_DNA"/>
</dbReference>
<organism evidence="1 2">
    <name type="scientific">Leyella stercorea</name>
    <dbReference type="NCBI Taxonomy" id="363265"/>
    <lineage>
        <taxon>Bacteria</taxon>
        <taxon>Pseudomonadati</taxon>
        <taxon>Bacteroidota</taxon>
        <taxon>Bacteroidia</taxon>
        <taxon>Bacteroidales</taxon>
        <taxon>Prevotellaceae</taxon>
        <taxon>Leyella</taxon>
    </lineage>
</organism>
<protein>
    <submittedName>
        <fullName evidence="1">Uncharacterized protein</fullName>
    </submittedName>
</protein>
<sequence>MTFTDNTATNGINIYSVAAVNEQGAGFYCKPVAIYVGQTSPLEPDNRRTAEHPDKVTFTWRSRMSAITTDMLTSQT</sequence>
<keyword evidence="2" id="KW-1185">Reference proteome</keyword>